<evidence type="ECO:0000256" key="3">
    <source>
        <dbReference type="ARBA" id="ARBA00022840"/>
    </source>
</evidence>
<dbReference type="PANTHER" id="PTHR43875">
    <property type="entry name" value="MALTODEXTRIN IMPORT ATP-BINDING PROTEIN MSMX"/>
    <property type="match status" value="1"/>
</dbReference>
<dbReference type="GO" id="GO:0016887">
    <property type="term" value="F:ATP hydrolysis activity"/>
    <property type="evidence" value="ECO:0007669"/>
    <property type="project" value="InterPro"/>
</dbReference>
<accession>E7GAG2</accession>
<dbReference type="InterPro" id="IPR008995">
    <property type="entry name" value="Mo/tungstate-bd_C_term_dom"/>
</dbReference>
<dbReference type="InterPro" id="IPR012340">
    <property type="entry name" value="NA-bd_OB-fold"/>
</dbReference>
<comment type="caution">
    <text evidence="5">The sequence shown here is derived from an EMBL/GenBank/DDBJ whole genome shotgun (WGS) entry which is preliminary data.</text>
</comment>
<dbReference type="PROSITE" id="PS00211">
    <property type="entry name" value="ABC_TRANSPORTER_1"/>
    <property type="match status" value="1"/>
</dbReference>
<dbReference type="eggNOG" id="COG3842">
    <property type="taxonomic scope" value="Bacteria"/>
</dbReference>
<reference evidence="5 6" key="1">
    <citation type="submission" date="2010-12" db="EMBL/GenBank/DDBJ databases">
        <title>The Genome Sequence of Coprobacillus sp. strain 29_1.</title>
        <authorList>
            <consortium name="The Broad Institute Genome Sequencing Platform"/>
            <person name="Earl A."/>
            <person name="Ward D."/>
            <person name="Feldgarden M."/>
            <person name="Gevers D."/>
            <person name="Daigneault M."/>
            <person name="Sibley C.D."/>
            <person name="White A."/>
            <person name="Strauss J."/>
            <person name="Allen-Vercoe E."/>
            <person name="Young S.K."/>
            <person name="Zeng Q."/>
            <person name="Gargeya S."/>
            <person name="Fitzgerald M."/>
            <person name="Haas B."/>
            <person name="Abouelleil A."/>
            <person name="Alvarado L."/>
            <person name="Arachchi H.M."/>
            <person name="Berlin A."/>
            <person name="Brown A."/>
            <person name="Chapman S.B."/>
            <person name="Chen Z."/>
            <person name="Dunbar C."/>
            <person name="Freedman E."/>
            <person name="Gearin G."/>
            <person name="Gellesch M."/>
            <person name="Goldberg J."/>
            <person name="Griggs A."/>
            <person name="Gujja S."/>
            <person name="Heilman E."/>
            <person name="Heiman D."/>
            <person name="Howarth C."/>
            <person name="Larson L."/>
            <person name="Lui A."/>
            <person name="MacDonald P.J.P."/>
            <person name="Mehta T."/>
            <person name="Montmayeur A."/>
            <person name="Murphy C."/>
            <person name="Neiman D."/>
            <person name="Pearson M."/>
            <person name="Priest M."/>
            <person name="Roberts A."/>
            <person name="Saif S."/>
            <person name="Shea T."/>
            <person name="Shenoy N."/>
            <person name="Sisk P."/>
            <person name="Stolte C."/>
            <person name="Sykes S."/>
            <person name="White J."/>
            <person name="Yandava C."/>
            <person name="Nusbaum C."/>
            <person name="Birren B."/>
        </authorList>
    </citation>
    <scope>NUCLEOTIDE SEQUENCE [LARGE SCALE GENOMIC DNA]</scope>
    <source>
        <strain evidence="5 6">29_1</strain>
    </source>
</reference>
<dbReference type="SUPFAM" id="SSF52540">
    <property type="entry name" value="P-loop containing nucleoside triphosphate hydrolases"/>
    <property type="match status" value="1"/>
</dbReference>
<evidence type="ECO:0000313" key="6">
    <source>
        <dbReference type="Proteomes" id="UP000003157"/>
    </source>
</evidence>
<protein>
    <submittedName>
        <fullName evidence="5">ABC transporter</fullName>
    </submittedName>
</protein>
<dbReference type="InterPro" id="IPR047641">
    <property type="entry name" value="ABC_transpr_MalK/UgpC-like"/>
</dbReference>
<dbReference type="Pfam" id="PF00005">
    <property type="entry name" value="ABC_tran"/>
    <property type="match status" value="1"/>
</dbReference>
<proteinExistence type="predicted"/>
<dbReference type="SUPFAM" id="SSF50331">
    <property type="entry name" value="MOP-like"/>
    <property type="match status" value="1"/>
</dbReference>
<dbReference type="GO" id="GO:0005524">
    <property type="term" value="F:ATP binding"/>
    <property type="evidence" value="ECO:0007669"/>
    <property type="project" value="UniProtKB-KW"/>
</dbReference>
<keyword evidence="1" id="KW-0813">Transport</keyword>
<keyword evidence="2" id="KW-0547">Nucleotide-binding</keyword>
<evidence type="ECO:0000256" key="2">
    <source>
        <dbReference type="ARBA" id="ARBA00022741"/>
    </source>
</evidence>
<evidence type="ECO:0000256" key="1">
    <source>
        <dbReference type="ARBA" id="ARBA00022448"/>
    </source>
</evidence>
<dbReference type="InterPro" id="IPR015855">
    <property type="entry name" value="ABC_transpr_MalK-like"/>
</dbReference>
<dbReference type="InterPro" id="IPR027417">
    <property type="entry name" value="P-loop_NTPase"/>
</dbReference>
<dbReference type="Gene3D" id="2.40.50.140">
    <property type="entry name" value="Nucleic acid-binding proteins"/>
    <property type="match status" value="1"/>
</dbReference>
<dbReference type="EMBL" id="ADKX01000030">
    <property type="protein sequence ID" value="EFW05170.1"/>
    <property type="molecule type" value="Genomic_DNA"/>
</dbReference>
<feature type="domain" description="ABC transporter" evidence="4">
    <location>
        <begin position="4"/>
        <end position="235"/>
    </location>
</feature>
<dbReference type="AlphaFoldDB" id="E7GAG2"/>
<dbReference type="Proteomes" id="UP000003157">
    <property type="component" value="Unassembled WGS sequence"/>
</dbReference>
<dbReference type="HOGENOM" id="CLU_000604_1_1_9"/>
<dbReference type="GeneID" id="78231350"/>
<dbReference type="Gene3D" id="2.40.50.100">
    <property type="match status" value="1"/>
</dbReference>
<dbReference type="Pfam" id="PF17912">
    <property type="entry name" value="OB_MalK"/>
    <property type="match status" value="1"/>
</dbReference>
<keyword evidence="3" id="KW-0067">ATP-binding</keyword>
<dbReference type="GO" id="GO:0055052">
    <property type="term" value="C:ATP-binding cassette (ABC) transporter complex, substrate-binding subunit-containing"/>
    <property type="evidence" value="ECO:0007669"/>
    <property type="project" value="TreeGrafter"/>
</dbReference>
<organism evidence="5 6">
    <name type="scientific">Coprobacillus cateniformis</name>
    <dbReference type="NCBI Taxonomy" id="100884"/>
    <lineage>
        <taxon>Bacteria</taxon>
        <taxon>Bacillati</taxon>
        <taxon>Bacillota</taxon>
        <taxon>Erysipelotrichia</taxon>
        <taxon>Erysipelotrichales</taxon>
        <taxon>Coprobacillaceae</taxon>
        <taxon>Coprobacillus</taxon>
    </lineage>
</organism>
<keyword evidence="6" id="KW-1185">Reference proteome</keyword>
<dbReference type="InterPro" id="IPR003439">
    <property type="entry name" value="ABC_transporter-like_ATP-bd"/>
</dbReference>
<dbReference type="STRING" id="100884.GCA_000269565_03594"/>
<evidence type="ECO:0000259" key="4">
    <source>
        <dbReference type="PROSITE" id="PS50893"/>
    </source>
</evidence>
<gene>
    <name evidence="5" type="ORF">HMPREF9488_01752</name>
</gene>
<dbReference type="GO" id="GO:0140359">
    <property type="term" value="F:ABC-type transporter activity"/>
    <property type="evidence" value="ECO:0007669"/>
    <property type="project" value="InterPro"/>
</dbReference>
<dbReference type="InterPro" id="IPR017871">
    <property type="entry name" value="ABC_transporter-like_CS"/>
</dbReference>
<dbReference type="RefSeq" id="WP_008788860.1">
    <property type="nucleotide sequence ID" value="NZ_AKCB01000003.1"/>
</dbReference>
<dbReference type="FunFam" id="3.40.50.300:FF:000042">
    <property type="entry name" value="Maltose/maltodextrin ABC transporter, ATP-binding protein"/>
    <property type="match status" value="1"/>
</dbReference>
<dbReference type="SMART" id="SM00382">
    <property type="entry name" value="AAA"/>
    <property type="match status" value="1"/>
</dbReference>
<dbReference type="NCBIfam" id="NF008653">
    <property type="entry name" value="PRK11650.1"/>
    <property type="match status" value="1"/>
</dbReference>
<dbReference type="InterPro" id="IPR003593">
    <property type="entry name" value="AAA+_ATPase"/>
</dbReference>
<dbReference type="PROSITE" id="PS50893">
    <property type="entry name" value="ABC_TRANSPORTER_2"/>
    <property type="match status" value="1"/>
</dbReference>
<dbReference type="GO" id="GO:0008643">
    <property type="term" value="P:carbohydrate transport"/>
    <property type="evidence" value="ECO:0007669"/>
    <property type="project" value="InterPro"/>
</dbReference>
<evidence type="ECO:0000313" key="5">
    <source>
        <dbReference type="EMBL" id="EFW05170.1"/>
    </source>
</evidence>
<dbReference type="CDD" id="cd03301">
    <property type="entry name" value="ABC_MalK_N"/>
    <property type="match status" value="1"/>
</dbReference>
<name>E7GAG2_9FIRM</name>
<dbReference type="InterPro" id="IPR040582">
    <property type="entry name" value="OB_MalK-like"/>
</dbReference>
<sequence>MATLSLKNIDKIYDNNVQAVFDFNLDIADKEFIVFVGPSGCGKSTTLRMIAGLEDISAGELYIDDTLMNDVAPKDRDIAMVFQSYALYPHMTVYDNMAFGLKIAKVSKDVIDQKVRAAAKALDIEQYLDRKPKALSGGQRQRVALGRAIVREPKVFLMDEPLSNLDAKLRVQMRVEILKIYQQLGTTFIYVTHDQTEAMTMGTRIVVMKDGRVQQVAAPTYLYEHPINKFVAGFIGSPQMNFRDGFIEEKDNQLSIVLSDITLTIPEDKAKILKACGYVGKTVTMGIRPEDISTHPQYIMHHPEASFQNQVDVVELMGSESFIHMTKDNAPFVVKVPGSTPLRANDEGSFTYLMNKVHFFDKETELNILENHEG</sequence>
<dbReference type="Gene3D" id="3.40.50.300">
    <property type="entry name" value="P-loop containing nucleotide triphosphate hydrolases"/>
    <property type="match status" value="1"/>
</dbReference>
<dbReference type="OrthoDB" id="9802264at2"/>
<dbReference type="PANTHER" id="PTHR43875:SF1">
    <property type="entry name" value="OSMOPROTECTIVE COMPOUNDS UPTAKE ATP-BINDING PROTEIN GGTA"/>
    <property type="match status" value="1"/>
</dbReference>